<dbReference type="PANTHER" id="PTHR34676:SF8">
    <property type="entry name" value="TRANSMEMBRANE PROTEIN"/>
    <property type="match status" value="1"/>
</dbReference>
<reference evidence="4" key="1">
    <citation type="submission" date="2017-07" db="EMBL/GenBank/DDBJ databases">
        <title>Taro Niue Genome Assembly and Annotation.</title>
        <authorList>
            <person name="Atibalentja N."/>
            <person name="Keating K."/>
            <person name="Fields C.J."/>
        </authorList>
    </citation>
    <scope>NUCLEOTIDE SEQUENCE</scope>
    <source>
        <strain evidence="4">Niue_2</strain>
        <tissue evidence="4">Leaf</tissue>
    </source>
</reference>
<feature type="region of interest" description="Disordered" evidence="2">
    <location>
        <begin position="224"/>
        <end position="298"/>
    </location>
</feature>
<evidence type="ECO:0000256" key="1">
    <source>
        <dbReference type="PROSITE-ProRule" id="PRU00047"/>
    </source>
</evidence>
<evidence type="ECO:0000256" key="2">
    <source>
        <dbReference type="SAM" id="MobiDB-lite"/>
    </source>
</evidence>
<keyword evidence="5" id="KW-1185">Reference proteome</keyword>
<dbReference type="SMART" id="SM00343">
    <property type="entry name" value="ZnF_C2HC"/>
    <property type="match status" value="1"/>
</dbReference>
<proteinExistence type="predicted"/>
<feature type="domain" description="CCHC-type" evidence="3">
    <location>
        <begin position="214"/>
        <end position="229"/>
    </location>
</feature>
<dbReference type="InterPro" id="IPR001878">
    <property type="entry name" value="Znf_CCHC"/>
</dbReference>
<feature type="compositionally biased region" description="Basic residues" evidence="2">
    <location>
        <begin position="190"/>
        <end position="205"/>
    </location>
</feature>
<keyword evidence="1" id="KW-0862">Zinc</keyword>
<keyword evidence="1" id="KW-0863">Zinc-finger</keyword>
<protein>
    <recommendedName>
        <fullName evidence="3">CCHC-type domain-containing protein</fullName>
    </recommendedName>
</protein>
<comment type="caution">
    <text evidence="4">The sequence shown here is derived from an EMBL/GenBank/DDBJ whole genome shotgun (WGS) entry which is preliminary data.</text>
</comment>
<dbReference type="SUPFAM" id="SSF57756">
    <property type="entry name" value="Retrovirus zinc finger-like domains"/>
    <property type="match status" value="1"/>
</dbReference>
<dbReference type="InterPro" id="IPR036875">
    <property type="entry name" value="Znf_CCHC_sf"/>
</dbReference>
<keyword evidence="1" id="KW-0479">Metal-binding</keyword>
<evidence type="ECO:0000313" key="4">
    <source>
        <dbReference type="EMBL" id="MQM06843.1"/>
    </source>
</evidence>
<dbReference type="GO" id="GO:0003676">
    <property type="term" value="F:nucleic acid binding"/>
    <property type="evidence" value="ECO:0007669"/>
    <property type="project" value="InterPro"/>
</dbReference>
<dbReference type="EMBL" id="NMUH01003722">
    <property type="protein sequence ID" value="MQM06843.1"/>
    <property type="molecule type" value="Genomic_DNA"/>
</dbReference>
<dbReference type="Proteomes" id="UP000652761">
    <property type="component" value="Unassembled WGS sequence"/>
</dbReference>
<dbReference type="PROSITE" id="PS50158">
    <property type="entry name" value="ZF_CCHC"/>
    <property type="match status" value="1"/>
</dbReference>
<dbReference type="Pfam" id="PF14223">
    <property type="entry name" value="Retrotran_gag_2"/>
    <property type="match status" value="1"/>
</dbReference>
<feature type="compositionally biased region" description="Basic residues" evidence="2">
    <location>
        <begin position="239"/>
        <end position="250"/>
    </location>
</feature>
<evidence type="ECO:0000313" key="5">
    <source>
        <dbReference type="Proteomes" id="UP000652761"/>
    </source>
</evidence>
<gene>
    <name evidence="4" type="ORF">Taro_039673</name>
</gene>
<feature type="region of interest" description="Disordered" evidence="2">
    <location>
        <begin position="190"/>
        <end position="211"/>
    </location>
</feature>
<dbReference type="PANTHER" id="PTHR34676">
    <property type="entry name" value="DUF4219 DOMAIN-CONTAINING PROTEIN-RELATED"/>
    <property type="match status" value="1"/>
</dbReference>
<dbReference type="Gene3D" id="4.10.60.10">
    <property type="entry name" value="Zinc finger, CCHC-type"/>
    <property type="match status" value="1"/>
</dbReference>
<organism evidence="4 5">
    <name type="scientific">Colocasia esculenta</name>
    <name type="common">Wild taro</name>
    <name type="synonym">Arum esculentum</name>
    <dbReference type="NCBI Taxonomy" id="4460"/>
    <lineage>
        <taxon>Eukaryota</taxon>
        <taxon>Viridiplantae</taxon>
        <taxon>Streptophyta</taxon>
        <taxon>Embryophyta</taxon>
        <taxon>Tracheophyta</taxon>
        <taxon>Spermatophyta</taxon>
        <taxon>Magnoliopsida</taxon>
        <taxon>Liliopsida</taxon>
        <taxon>Araceae</taxon>
        <taxon>Aroideae</taxon>
        <taxon>Colocasieae</taxon>
        <taxon>Colocasia</taxon>
    </lineage>
</organism>
<feature type="compositionally biased region" description="Polar residues" evidence="2">
    <location>
        <begin position="278"/>
        <end position="288"/>
    </location>
</feature>
<dbReference type="AlphaFoldDB" id="A0A843W706"/>
<feature type="compositionally biased region" description="Basic and acidic residues" evidence="2">
    <location>
        <begin position="224"/>
        <end position="238"/>
    </location>
</feature>
<evidence type="ECO:0000259" key="3">
    <source>
        <dbReference type="PROSITE" id="PS50158"/>
    </source>
</evidence>
<accession>A0A843W706</accession>
<dbReference type="Pfam" id="PF00098">
    <property type="entry name" value="zf-CCHC"/>
    <property type="match status" value="1"/>
</dbReference>
<sequence>MLSQNSKSKNLICCALIRSKSNRISACKLVKERWDKLKLTYEGTDKVNETKIDILVTQYEKFQMLTGETITQMYNRFTDITNGLVGLGKMYNTRDMVRKILRSLPSQWTPKVTTIEEANDLTTMTLEKLIGSLLAHEINMERLSESSSKKRSTNALKVIVAPPTSSSSSLENVGFEDSDVDDVLSKHQKILKKKKKNGSRRIQKKDKKEKEPVCYECRKPGHLRPDCPKLKKTSQLEKPKKKHKKFKRKAMAAAWDKEEVSTLDSSSSESEKEQSTSGGTPTSEQSKCGSDYESHSNF</sequence>
<dbReference type="GO" id="GO:0008270">
    <property type="term" value="F:zinc ion binding"/>
    <property type="evidence" value="ECO:0007669"/>
    <property type="project" value="UniProtKB-KW"/>
</dbReference>
<name>A0A843W706_COLES</name>